<protein>
    <submittedName>
        <fullName evidence="2">Uncharacterized protein</fullName>
    </submittedName>
</protein>
<feature type="transmembrane region" description="Helical" evidence="1">
    <location>
        <begin position="57"/>
        <end position="79"/>
    </location>
</feature>
<sequence length="88" mass="9419">MSDQDQDETPAPQQVTYRRRPQMWSFLVVGAIIGLVAGGALGYFGPETASRSLMQDVVLLSAVGAFFGALIAAIIYLVADRASMRRAG</sequence>
<organism evidence="2 3">
    <name type="scientific">Ornithinimicrobium pratense</name>
    <dbReference type="NCBI Taxonomy" id="2593973"/>
    <lineage>
        <taxon>Bacteria</taxon>
        <taxon>Bacillati</taxon>
        <taxon>Actinomycetota</taxon>
        <taxon>Actinomycetes</taxon>
        <taxon>Micrococcales</taxon>
        <taxon>Ornithinimicrobiaceae</taxon>
        <taxon>Ornithinimicrobium</taxon>
    </lineage>
</organism>
<evidence type="ECO:0000313" key="3">
    <source>
        <dbReference type="Proteomes" id="UP000326546"/>
    </source>
</evidence>
<proteinExistence type="predicted"/>
<feature type="transmembrane region" description="Helical" evidence="1">
    <location>
        <begin position="24"/>
        <end position="45"/>
    </location>
</feature>
<gene>
    <name evidence="2" type="ORF">FY030_13800</name>
</gene>
<dbReference type="RefSeq" id="WP_158062098.1">
    <property type="nucleotide sequence ID" value="NZ_CP044427.1"/>
</dbReference>
<dbReference type="EMBL" id="CP044427">
    <property type="protein sequence ID" value="QFG69633.1"/>
    <property type="molecule type" value="Genomic_DNA"/>
</dbReference>
<evidence type="ECO:0000256" key="1">
    <source>
        <dbReference type="SAM" id="Phobius"/>
    </source>
</evidence>
<dbReference type="AlphaFoldDB" id="A0A5J6V947"/>
<keyword evidence="1" id="KW-1133">Transmembrane helix</keyword>
<keyword evidence="3" id="KW-1185">Reference proteome</keyword>
<reference evidence="2 3" key="1">
    <citation type="submission" date="2019-09" db="EMBL/GenBank/DDBJ databases">
        <title>Serinicoccus pratensis sp. nov., isolated from meadow soil.</title>
        <authorList>
            <person name="Zhang W."/>
        </authorList>
    </citation>
    <scope>NUCLEOTIDE SEQUENCE [LARGE SCALE GENOMIC DNA]</scope>
    <source>
        <strain evidence="2 3">W204</strain>
    </source>
</reference>
<accession>A0A5J6V947</accession>
<keyword evidence="1" id="KW-0472">Membrane</keyword>
<dbReference type="KEGG" id="serw:FY030_13800"/>
<dbReference type="Proteomes" id="UP000326546">
    <property type="component" value="Chromosome"/>
</dbReference>
<keyword evidence="1" id="KW-0812">Transmembrane</keyword>
<evidence type="ECO:0000313" key="2">
    <source>
        <dbReference type="EMBL" id="QFG69633.1"/>
    </source>
</evidence>
<name>A0A5J6V947_9MICO</name>